<organism evidence="16 17">
    <name type="scientific">Peloplasma aerotolerans</name>
    <dbReference type="NCBI Taxonomy" id="3044389"/>
    <lineage>
        <taxon>Bacteria</taxon>
        <taxon>Bacillati</taxon>
        <taxon>Mycoplasmatota</taxon>
        <taxon>Mollicutes</taxon>
        <taxon>Acholeplasmatales</taxon>
        <taxon>Acholeplasmataceae</taxon>
        <taxon>Peloplasma</taxon>
    </lineage>
</organism>
<dbReference type="GO" id="GO:0005737">
    <property type="term" value="C:cytoplasm"/>
    <property type="evidence" value="ECO:0007669"/>
    <property type="project" value="UniProtKB-SubCell"/>
</dbReference>
<accession>A0AAW6U7V9</accession>
<keyword evidence="9 13" id="KW-0547">Nucleotide-binding</keyword>
<keyword evidence="10 13" id="KW-0067">ATP-binding</keyword>
<evidence type="ECO:0000256" key="4">
    <source>
        <dbReference type="ARBA" id="ARBA00015492"/>
    </source>
</evidence>
<dbReference type="PIRSF" id="PIRSF004930">
    <property type="entry name" value="Tln_factor_SUA5"/>
    <property type="match status" value="1"/>
</dbReference>
<keyword evidence="8 13" id="KW-0548">Nucleotidyltransferase</keyword>
<comment type="caution">
    <text evidence="16">The sequence shown here is derived from an EMBL/GenBank/DDBJ whole genome shotgun (WGS) entry which is preliminary data.</text>
</comment>
<evidence type="ECO:0000256" key="11">
    <source>
        <dbReference type="ARBA" id="ARBA00029774"/>
    </source>
</evidence>
<dbReference type="Proteomes" id="UP001431532">
    <property type="component" value="Unassembled WGS sequence"/>
</dbReference>
<evidence type="ECO:0000256" key="13">
    <source>
        <dbReference type="PIRNR" id="PIRNR004930"/>
    </source>
</evidence>
<feature type="binding site" evidence="14">
    <location>
        <position position="122"/>
    </location>
    <ligand>
        <name>L-threonine</name>
        <dbReference type="ChEBI" id="CHEBI:57926"/>
    </ligand>
</feature>
<dbReference type="PROSITE" id="PS51163">
    <property type="entry name" value="YRDC"/>
    <property type="match status" value="1"/>
</dbReference>
<evidence type="ECO:0000256" key="8">
    <source>
        <dbReference type="ARBA" id="ARBA00022695"/>
    </source>
</evidence>
<dbReference type="Pfam" id="PF01300">
    <property type="entry name" value="Sua5_yciO_yrdC"/>
    <property type="match status" value="1"/>
</dbReference>
<dbReference type="InterPro" id="IPR010923">
    <property type="entry name" value="T(6)A37_SUA5"/>
</dbReference>
<feature type="binding site" evidence="14">
    <location>
        <position position="152"/>
    </location>
    <ligand>
        <name>ATP</name>
        <dbReference type="ChEBI" id="CHEBI:30616"/>
    </ligand>
</feature>
<feature type="binding site" evidence="14">
    <location>
        <position position="118"/>
    </location>
    <ligand>
        <name>ATP</name>
        <dbReference type="ChEBI" id="CHEBI:30616"/>
    </ligand>
</feature>
<comment type="function">
    <text evidence="13">Required for the formation of a threonylcarbamoyl group on adenosine at position 37 (t(6)A37) in tRNAs that read codons beginning with adenine.</text>
</comment>
<evidence type="ECO:0000256" key="14">
    <source>
        <dbReference type="PIRSR" id="PIRSR004930-1"/>
    </source>
</evidence>
<feature type="binding site" evidence="14">
    <location>
        <position position="36"/>
    </location>
    <ligand>
        <name>L-threonine</name>
        <dbReference type="ChEBI" id="CHEBI:57926"/>
    </ligand>
</feature>
<proteinExistence type="inferred from homology"/>
<dbReference type="InterPro" id="IPR038385">
    <property type="entry name" value="Sua5/YwlC_C"/>
</dbReference>
<sequence length="344" mass="38153">MQTTIYQKQDLKKSKVKKHIETVFHQGGLVVFPTETVYGIGANATNKDAVNRIFQAKGRPSDNPLIVHLSHRNDLTEYVKNIPDIAYTLIDQFWPGPLTLIFEKNEKIPYEVTGGLDTVAIRIPDHGVALDVIHISKCPVCAPSANVSGKPSSTLFEHVVQDFDGKVDIIINGGKTKIGLESTVLDITLPIPTILRPGSITQKMIEIALNTGIIDGSEVDISDIPKSPGMKYTHYKPKGSIYLVDGKMDQVIEYINSKIELTDESKSAVICVDEYMSQIQARYKINLGHMHDLNEIASNIFIALRQMDALDIETIYIPTLPVDDIGRAIMNRLSKAASYQIIKL</sequence>
<feature type="binding site" evidence="14">
    <location>
        <position position="182"/>
    </location>
    <ligand>
        <name>L-threonine</name>
        <dbReference type="ChEBI" id="CHEBI:57926"/>
    </ligand>
</feature>
<dbReference type="GO" id="GO:0003725">
    <property type="term" value="F:double-stranded RNA binding"/>
    <property type="evidence" value="ECO:0007669"/>
    <property type="project" value="UniProtKB-UniRule"/>
</dbReference>
<keyword evidence="6 13" id="KW-0808">Transferase</keyword>
<dbReference type="InterPro" id="IPR050156">
    <property type="entry name" value="TC-AMP_synthase_SUA5"/>
</dbReference>
<dbReference type="EMBL" id="JASCXW010000015">
    <property type="protein sequence ID" value="MDI6453025.1"/>
    <property type="molecule type" value="Genomic_DNA"/>
</dbReference>
<dbReference type="FunFam" id="3.90.870.10:FF:000009">
    <property type="entry name" value="Threonylcarbamoyl-AMP synthase, putative"/>
    <property type="match status" value="1"/>
</dbReference>
<dbReference type="Gene3D" id="3.40.50.11030">
    <property type="entry name" value="Threonylcarbamoyl-AMP synthase, C-terminal domain"/>
    <property type="match status" value="1"/>
</dbReference>
<gene>
    <name evidence="16" type="ORF">QJ521_05585</name>
</gene>
<reference evidence="16" key="1">
    <citation type="submission" date="2023-05" db="EMBL/GenBank/DDBJ databases">
        <title>Mariniplasma microaerophilum sp. nov., a novel anaerobic mollicute isolated from terrestrial mud volcano, Taman Peninsula, Russia.</title>
        <authorList>
            <person name="Khomyakova M.A."/>
            <person name="Merkel A.Y."/>
            <person name="Slobodkin A.I."/>
        </authorList>
    </citation>
    <scope>NUCLEOTIDE SEQUENCE</scope>
    <source>
        <strain evidence="16">M4Ah</strain>
    </source>
</reference>
<evidence type="ECO:0000256" key="10">
    <source>
        <dbReference type="ARBA" id="ARBA00022840"/>
    </source>
</evidence>
<feature type="binding site" evidence="14">
    <location>
        <position position="63"/>
    </location>
    <ligand>
        <name>ATP</name>
        <dbReference type="ChEBI" id="CHEBI:30616"/>
    </ligand>
</feature>
<evidence type="ECO:0000256" key="2">
    <source>
        <dbReference type="ARBA" id="ARBA00007663"/>
    </source>
</evidence>
<dbReference type="InterPro" id="IPR005145">
    <property type="entry name" value="Sua5_C"/>
</dbReference>
<dbReference type="PANTHER" id="PTHR17490">
    <property type="entry name" value="SUA5"/>
    <property type="match status" value="1"/>
</dbReference>
<feature type="binding site" evidence="14">
    <location>
        <position position="196"/>
    </location>
    <ligand>
        <name>ATP</name>
        <dbReference type="ChEBI" id="CHEBI:30616"/>
    </ligand>
</feature>
<feature type="binding site" evidence="14">
    <location>
        <position position="235"/>
    </location>
    <ligand>
        <name>ATP</name>
        <dbReference type="ChEBI" id="CHEBI:30616"/>
    </ligand>
</feature>
<evidence type="ECO:0000313" key="16">
    <source>
        <dbReference type="EMBL" id="MDI6453025.1"/>
    </source>
</evidence>
<dbReference type="GO" id="GO:0005524">
    <property type="term" value="F:ATP binding"/>
    <property type="evidence" value="ECO:0007669"/>
    <property type="project" value="UniProtKB-UniRule"/>
</dbReference>
<dbReference type="GO" id="GO:0008033">
    <property type="term" value="P:tRNA processing"/>
    <property type="evidence" value="ECO:0007669"/>
    <property type="project" value="UniProtKB-KW"/>
</dbReference>
<evidence type="ECO:0000256" key="3">
    <source>
        <dbReference type="ARBA" id="ARBA00012584"/>
    </source>
</evidence>
<name>A0AAW6U7V9_9MOLU</name>
<dbReference type="InterPro" id="IPR006070">
    <property type="entry name" value="Sua5-like_dom"/>
</dbReference>
<evidence type="ECO:0000313" key="17">
    <source>
        <dbReference type="Proteomes" id="UP001431532"/>
    </source>
</evidence>
<evidence type="ECO:0000259" key="15">
    <source>
        <dbReference type="PROSITE" id="PS51163"/>
    </source>
</evidence>
<feature type="binding site" evidence="14">
    <location>
        <position position="144"/>
    </location>
    <ligand>
        <name>ATP</name>
        <dbReference type="ChEBI" id="CHEBI:30616"/>
    </ligand>
</feature>
<evidence type="ECO:0000256" key="7">
    <source>
        <dbReference type="ARBA" id="ARBA00022694"/>
    </source>
</evidence>
<dbReference type="Gene3D" id="3.90.870.10">
    <property type="entry name" value="DHBP synthase"/>
    <property type="match status" value="1"/>
</dbReference>
<evidence type="ECO:0000256" key="9">
    <source>
        <dbReference type="ARBA" id="ARBA00022741"/>
    </source>
</evidence>
<comment type="catalytic activity">
    <reaction evidence="12 13">
        <text>L-threonine + hydrogencarbonate + ATP = L-threonylcarbamoyladenylate + diphosphate + H2O</text>
        <dbReference type="Rhea" id="RHEA:36407"/>
        <dbReference type="ChEBI" id="CHEBI:15377"/>
        <dbReference type="ChEBI" id="CHEBI:17544"/>
        <dbReference type="ChEBI" id="CHEBI:30616"/>
        <dbReference type="ChEBI" id="CHEBI:33019"/>
        <dbReference type="ChEBI" id="CHEBI:57926"/>
        <dbReference type="ChEBI" id="CHEBI:73682"/>
        <dbReference type="EC" id="2.7.7.87"/>
    </reaction>
</comment>
<evidence type="ECO:0000256" key="5">
    <source>
        <dbReference type="ARBA" id="ARBA00022490"/>
    </source>
</evidence>
<feature type="binding site" evidence="14">
    <location>
        <position position="68"/>
    </location>
    <ligand>
        <name>L-threonine</name>
        <dbReference type="ChEBI" id="CHEBI:57926"/>
    </ligand>
</feature>
<comment type="similarity">
    <text evidence="2 13">Belongs to the SUA5 family.</text>
</comment>
<feature type="domain" description="YrdC-like" evidence="15">
    <location>
        <begin position="13"/>
        <end position="200"/>
    </location>
</feature>
<evidence type="ECO:0000256" key="1">
    <source>
        <dbReference type="ARBA" id="ARBA00004496"/>
    </source>
</evidence>
<dbReference type="GO" id="GO:0006450">
    <property type="term" value="P:regulation of translational fidelity"/>
    <property type="evidence" value="ECO:0007669"/>
    <property type="project" value="TreeGrafter"/>
</dbReference>
<feature type="binding site" evidence="14">
    <location>
        <position position="59"/>
    </location>
    <ligand>
        <name>ATP</name>
        <dbReference type="ChEBI" id="CHEBI:30616"/>
    </ligand>
</feature>
<keyword evidence="17" id="KW-1185">Reference proteome</keyword>
<comment type="subcellular location">
    <subcellularLocation>
        <location evidence="1 13">Cytoplasm</location>
    </subcellularLocation>
</comment>
<dbReference type="GO" id="GO:0061710">
    <property type="term" value="F:L-threonylcarbamoyladenylate synthase"/>
    <property type="evidence" value="ECO:0007669"/>
    <property type="project" value="UniProtKB-EC"/>
</dbReference>
<dbReference type="SUPFAM" id="SSF55821">
    <property type="entry name" value="YrdC/RibB"/>
    <property type="match status" value="1"/>
</dbReference>
<dbReference type="NCBIfam" id="TIGR00057">
    <property type="entry name" value="L-threonylcarbamoyladenylate synthase"/>
    <property type="match status" value="1"/>
</dbReference>
<dbReference type="GO" id="GO:0000049">
    <property type="term" value="F:tRNA binding"/>
    <property type="evidence" value="ECO:0007669"/>
    <property type="project" value="TreeGrafter"/>
</dbReference>
<keyword evidence="7 13" id="KW-0819">tRNA processing</keyword>
<dbReference type="AlphaFoldDB" id="A0AAW6U7V9"/>
<evidence type="ECO:0000256" key="12">
    <source>
        <dbReference type="ARBA" id="ARBA00048366"/>
    </source>
</evidence>
<keyword evidence="5 13" id="KW-0963">Cytoplasm</keyword>
<dbReference type="PANTHER" id="PTHR17490:SF16">
    <property type="entry name" value="THREONYLCARBAMOYL-AMP SYNTHASE"/>
    <property type="match status" value="1"/>
</dbReference>
<evidence type="ECO:0000256" key="6">
    <source>
        <dbReference type="ARBA" id="ARBA00022679"/>
    </source>
</evidence>
<protein>
    <recommendedName>
        <fullName evidence="4 13">Threonylcarbamoyl-AMP synthase</fullName>
        <shortName evidence="13">TC-AMP synthase</shortName>
        <ecNumber evidence="3 13">2.7.7.87</ecNumber>
    </recommendedName>
    <alternativeName>
        <fullName evidence="11 13">L-threonylcarbamoyladenylate synthase</fullName>
    </alternativeName>
</protein>
<dbReference type="InterPro" id="IPR017945">
    <property type="entry name" value="DHBP_synth_RibB-like_a/b_dom"/>
</dbReference>
<dbReference type="Pfam" id="PF03481">
    <property type="entry name" value="Sua5_C"/>
    <property type="match status" value="1"/>
</dbReference>
<feature type="binding site" evidence="14">
    <location>
        <position position="142"/>
    </location>
    <ligand>
        <name>L-threonine</name>
        <dbReference type="ChEBI" id="CHEBI:57926"/>
    </ligand>
</feature>
<dbReference type="EC" id="2.7.7.87" evidence="3 13"/>
<dbReference type="RefSeq" id="WP_282839452.1">
    <property type="nucleotide sequence ID" value="NZ_JASCXW010000015.1"/>
</dbReference>